<comment type="caution">
    <text evidence="2">The sequence shown here is derived from an EMBL/GenBank/DDBJ whole genome shotgun (WGS) entry which is preliminary data.</text>
</comment>
<dbReference type="Proteomes" id="UP001630127">
    <property type="component" value="Unassembled WGS sequence"/>
</dbReference>
<gene>
    <name evidence="2" type="ORF">ACH5RR_015793</name>
</gene>
<name>A0ABD2ZU68_9GENT</name>
<accession>A0ABD2ZU68</accession>
<reference evidence="2 3" key="1">
    <citation type="submission" date="2024-11" db="EMBL/GenBank/DDBJ databases">
        <title>A near-complete genome assembly of Cinchona calisaya.</title>
        <authorList>
            <person name="Lian D.C."/>
            <person name="Zhao X.W."/>
            <person name="Wei L."/>
        </authorList>
    </citation>
    <scope>NUCLEOTIDE SEQUENCE [LARGE SCALE GENOMIC DNA]</scope>
    <source>
        <tissue evidence="2">Nenye</tissue>
    </source>
</reference>
<sequence>MFNRCVQPTGRRRDSLQSPRVKVGKMASDRRARGNSFQIFGDTMHSRITNTQPFFLSNARDNVGLSGHGTPLGFSLSHARDTAGSSRHGTPLGFSSSYAREMLIL</sequence>
<proteinExistence type="predicted"/>
<evidence type="ECO:0000256" key="1">
    <source>
        <dbReference type="SAM" id="MobiDB-lite"/>
    </source>
</evidence>
<protein>
    <submittedName>
        <fullName evidence="2">Uncharacterized protein</fullName>
    </submittedName>
</protein>
<dbReference type="EMBL" id="JBJUIK010000007">
    <property type="protein sequence ID" value="KAL3522959.1"/>
    <property type="molecule type" value="Genomic_DNA"/>
</dbReference>
<evidence type="ECO:0000313" key="3">
    <source>
        <dbReference type="Proteomes" id="UP001630127"/>
    </source>
</evidence>
<evidence type="ECO:0000313" key="2">
    <source>
        <dbReference type="EMBL" id="KAL3522959.1"/>
    </source>
</evidence>
<keyword evidence="3" id="KW-1185">Reference proteome</keyword>
<organism evidence="2 3">
    <name type="scientific">Cinchona calisaya</name>
    <dbReference type="NCBI Taxonomy" id="153742"/>
    <lineage>
        <taxon>Eukaryota</taxon>
        <taxon>Viridiplantae</taxon>
        <taxon>Streptophyta</taxon>
        <taxon>Embryophyta</taxon>
        <taxon>Tracheophyta</taxon>
        <taxon>Spermatophyta</taxon>
        <taxon>Magnoliopsida</taxon>
        <taxon>eudicotyledons</taxon>
        <taxon>Gunneridae</taxon>
        <taxon>Pentapetalae</taxon>
        <taxon>asterids</taxon>
        <taxon>lamiids</taxon>
        <taxon>Gentianales</taxon>
        <taxon>Rubiaceae</taxon>
        <taxon>Cinchonoideae</taxon>
        <taxon>Cinchoneae</taxon>
        <taxon>Cinchona</taxon>
    </lineage>
</organism>
<dbReference type="AlphaFoldDB" id="A0ABD2ZU68"/>
<feature type="region of interest" description="Disordered" evidence="1">
    <location>
        <begin position="1"/>
        <end position="28"/>
    </location>
</feature>